<dbReference type="FunFam" id="2.40.50.140:FF:000012">
    <property type="entry name" value="DNA ligase"/>
    <property type="match status" value="1"/>
</dbReference>
<keyword evidence="8 15" id="KW-0862">Zinc</keyword>
<dbReference type="SUPFAM" id="SSF52113">
    <property type="entry name" value="BRCT domain"/>
    <property type="match status" value="1"/>
</dbReference>
<evidence type="ECO:0000256" key="3">
    <source>
        <dbReference type="ARBA" id="ARBA00013308"/>
    </source>
</evidence>
<dbReference type="InterPro" id="IPR013839">
    <property type="entry name" value="DNAligase_adenylation"/>
</dbReference>
<dbReference type="Gene3D" id="1.10.150.20">
    <property type="entry name" value="5' to 3' exonuclease, C-terminal subdomain"/>
    <property type="match status" value="2"/>
</dbReference>
<evidence type="ECO:0000256" key="8">
    <source>
        <dbReference type="ARBA" id="ARBA00022833"/>
    </source>
</evidence>
<comment type="cofactor">
    <cofactor evidence="15">
        <name>Mg(2+)</name>
        <dbReference type="ChEBI" id="CHEBI:18420"/>
    </cofactor>
    <cofactor evidence="15">
        <name>Mn(2+)</name>
        <dbReference type="ChEBI" id="CHEBI:29035"/>
    </cofactor>
</comment>
<evidence type="ECO:0000256" key="4">
    <source>
        <dbReference type="ARBA" id="ARBA00022598"/>
    </source>
</evidence>
<dbReference type="NCBIfam" id="TIGR00575">
    <property type="entry name" value="dnlj"/>
    <property type="match status" value="1"/>
</dbReference>
<dbReference type="GO" id="GO:0006281">
    <property type="term" value="P:DNA repair"/>
    <property type="evidence" value="ECO:0007669"/>
    <property type="project" value="UniProtKB-KW"/>
</dbReference>
<dbReference type="Pfam" id="PF00533">
    <property type="entry name" value="BRCT"/>
    <property type="match status" value="1"/>
</dbReference>
<dbReference type="InterPro" id="IPR003583">
    <property type="entry name" value="Hlx-hairpin-Hlx_DNA-bd_motif"/>
</dbReference>
<proteinExistence type="inferred from homology"/>
<dbReference type="Proteomes" id="UP000051955">
    <property type="component" value="Unassembled WGS sequence"/>
</dbReference>
<evidence type="ECO:0000256" key="9">
    <source>
        <dbReference type="ARBA" id="ARBA00022842"/>
    </source>
</evidence>
<dbReference type="Pfam" id="PF14520">
    <property type="entry name" value="HHH_5"/>
    <property type="match status" value="1"/>
</dbReference>
<dbReference type="FunFam" id="1.10.150.20:FF:000006">
    <property type="entry name" value="DNA ligase"/>
    <property type="match status" value="1"/>
</dbReference>
<dbReference type="Pfam" id="PF03120">
    <property type="entry name" value="OB_DNA_ligase"/>
    <property type="match status" value="1"/>
</dbReference>
<feature type="domain" description="BRCT" evidence="17">
    <location>
        <begin position="603"/>
        <end position="684"/>
    </location>
</feature>
<dbReference type="InterPro" id="IPR001679">
    <property type="entry name" value="DNA_ligase"/>
</dbReference>
<evidence type="ECO:0000256" key="13">
    <source>
        <dbReference type="ARBA" id="ARBA00034005"/>
    </source>
</evidence>
<dbReference type="PROSITE" id="PS01055">
    <property type="entry name" value="DNA_LIGASE_N1"/>
    <property type="match status" value="1"/>
</dbReference>
<dbReference type="AlphaFoldDB" id="A0A0R1LLL1"/>
<keyword evidence="7 15" id="KW-0227">DNA damage</keyword>
<dbReference type="InterPro" id="IPR012340">
    <property type="entry name" value="NA-bd_OB-fold"/>
</dbReference>
<dbReference type="HAMAP" id="MF_01588">
    <property type="entry name" value="DNA_ligase_A"/>
    <property type="match status" value="1"/>
</dbReference>
<comment type="caution">
    <text evidence="18">The sequence shown here is derived from an EMBL/GenBank/DDBJ whole genome shotgun (WGS) entry which is preliminary data.</text>
</comment>
<organism evidence="18 19">
    <name type="scientific">Levilactobacillus acidifarinae DSM 19394 = JCM 15949</name>
    <dbReference type="NCBI Taxonomy" id="1423715"/>
    <lineage>
        <taxon>Bacteria</taxon>
        <taxon>Bacillati</taxon>
        <taxon>Bacillota</taxon>
        <taxon>Bacilli</taxon>
        <taxon>Lactobacillales</taxon>
        <taxon>Lactobacillaceae</taxon>
        <taxon>Levilactobacillus</taxon>
    </lineage>
</organism>
<dbReference type="GO" id="GO:0003911">
    <property type="term" value="F:DNA ligase (NAD+) activity"/>
    <property type="evidence" value="ECO:0007669"/>
    <property type="project" value="UniProtKB-UniRule"/>
</dbReference>
<dbReference type="NCBIfam" id="NF005932">
    <property type="entry name" value="PRK07956.1"/>
    <property type="match status" value="1"/>
</dbReference>
<dbReference type="Gene3D" id="3.40.50.10190">
    <property type="entry name" value="BRCT domain"/>
    <property type="match status" value="1"/>
</dbReference>
<dbReference type="SUPFAM" id="SSF47781">
    <property type="entry name" value="RuvA domain 2-like"/>
    <property type="match status" value="1"/>
</dbReference>
<accession>A0A0R1LLL1</accession>
<feature type="binding site" evidence="15">
    <location>
        <position position="301"/>
    </location>
    <ligand>
        <name>NAD(+)</name>
        <dbReference type="ChEBI" id="CHEBI:57540"/>
    </ligand>
</feature>
<dbReference type="CDD" id="cd00114">
    <property type="entry name" value="LIGANc"/>
    <property type="match status" value="1"/>
</dbReference>
<dbReference type="InterPro" id="IPR004150">
    <property type="entry name" value="NAD_DNA_ligase_OB"/>
</dbReference>
<dbReference type="Pfam" id="PF12826">
    <property type="entry name" value="HHH_2"/>
    <property type="match status" value="1"/>
</dbReference>
<comment type="catalytic activity">
    <reaction evidence="13 15 16">
        <text>NAD(+) + (deoxyribonucleotide)n-3'-hydroxyl + 5'-phospho-(deoxyribonucleotide)m = (deoxyribonucleotide)n+m + AMP + beta-nicotinamide D-nucleotide.</text>
        <dbReference type="EC" id="6.5.1.2"/>
    </reaction>
</comment>
<dbReference type="InterPro" id="IPR013840">
    <property type="entry name" value="DNAligase_N"/>
</dbReference>
<dbReference type="SMART" id="SM00278">
    <property type="entry name" value="HhH1"/>
    <property type="match status" value="3"/>
</dbReference>
<dbReference type="InterPro" id="IPR036420">
    <property type="entry name" value="BRCT_dom_sf"/>
</dbReference>
<evidence type="ECO:0000259" key="17">
    <source>
        <dbReference type="PROSITE" id="PS50172"/>
    </source>
</evidence>
<evidence type="ECO:0000256" key="11">
    <source>
        <dbReference type="ARBA" id="ARBA00023204"/>
    </source>
</evidence>
<evidence type="ECO:0000256" key="2">
    <source>
        <dbReference type="ARBA" id="ARBA00012722"/>
    </source>
</evidence>
<feature type="binding site" evidence="15">
    <location>
        <position position="437"/>
    </location>
    <ligand>
        <name>Zn(2+)</name>
        <dbReference type="ChEBI" id="CHEBI:29105"/>
    </ligand>
</feature>
<comment type="similarity">
    <text evidence="14 15">Belongs to the NAD-dependent DNA ligase family. LigA subfamily.</text>
</comment>
<evidence type="ECO:0000256" key="7">
    <source>
        <dbReference type="ARBA" id="ARBA00022763"/>
    </source>
</evidence>
<feature type="binding site" evidence="15">
    <location>
        <position position="151"/>
    </location>
    <ligand>
        <name>NAD(+)</name>
        <dbReference type="ChEBI" id="CHEBI:57540"/>
    </ligand>
</feature>
<protein>
    <recommendedName>
        <fullName evidence="3 15">DNA ligase</fullName>
        <ecNumber evidence="2 15">6.5.1.2</ecNumber>
    </recommendedName>
    <alternativeName>
        <fullName evidence="15">Polydeoxyribonucleotide synthase [NAD(+)]</fullName>
    </alternativeName>
</protein>
<dbReference type="PANTHER" id="PTHR23389:SF9">
    <property type="entry name" value="DNA LIGASE"/>
    <property type="match status" value="1"/>
</dbReference>
<keyword evidence="5 15" id="KW-0235">DNA replication</keyword>
<keyword evidence="11 15" id="KW-0234">DNA repair</keyword>
<keyword evidence="4 15" id="KW-0436">Ligase</keyword>
<keyword evidence="12 15" id="KW-0464">Manganese</keyword>
<dbReference type="Pfam" id="PF01653">
    <property type="entry name" value="DNA_ligase_aden"/>
    <property type="match status" value="1"/>
</dbReference>
<dbReference type="Gene3D" id="1.10.287.610">
    <property type="entry name" value="Helix hairpin bin"/>
    <property type="match status" value="1"/>
</dbReference>
<dbReference type="FunFam" id="1.10.150.20:FF:000007">
    <property type="entry name" value="DNA ligase"/>
    <property type="match status" value="1"/>
</dbReference>
<dbReference type="InterPro" id="IPR018239">
    <property type="entry name" value="DNA_ligase_AS"/>
</dbReference>
<evidence type="ECO:0000256" key="10">
    <source>
        <dbReference type="ARBA" id="ARBA00023027"/>
    </source>
</evidence>
<evidence type="ECO:0000256" key="14">
    <source>
        <dbReference type="ARBA" id="ARBA00060881"/>
    </source>
</evidence>
<dbReference type="STRING" id="1423715.FD25_GL001666"/>
<feature type="binding site" evidence="15">
    <location>
        <position position="442"/>
    </location>
    <ligand>
        <name>Zn(2+)</name>
        <dbReference type="ChEBI" id="CHEBI:29105"/>
    </ligand>
</feature>
<dbReference type="CDD" id="cd17748">
    <property type="entry name" value="BRCT_DNA_ligase_like"/>
    <property type="match status" value="1"/>
</dbReference>
<feature type="binding site" evidence="15">
    <location>
        <position position="185"/>
    </location>
    <ligand>
        <name>NAD(+)</name>
        <dbReference type="ChEBI" id="CHEBI:57540"/>
    </ligand>
</feature>
<dbReference type="SMART" id="SM00292">
    <property type="entry name" value="BRCT"/>
    <property type="match status" value="1"/>
</dbReference>
<dbReference type="Gene3D" id="2.40.50.140">
    <property type="entry name" value="Nucleic acid-binding proteins"/>
    <property type="match status" value="1"/>
</dbReference>
<feature type="binding site" evidence="15">
    <location>
        <position position="128"/>
    </location>
    <ligand>
        <name>NAD(+)</name>
        <dbReference type="ChEBI" id="CHEBI:57540"/>
    </ligand>
</feature>
<evidence type="ECO:0000313" key="18">
    <source>
        <dbReference type="EMBL" id="KRK96741.1"/>
    </source>
</evidence>
<dbReference type="PATRIC" id="fig|1423715.3.peg.1712"/>
<evidence type="ECO:0000256" key="15">
    <source>
        <dbReference type="HAMAP-Rule" id="MF_01588"/>
    </source>
</evidence>
<dbReference type="GO" id="GO:0006260">
    <property type="term" value="P:DNA replication"/>
    <property type="evidence" value="ECO:0007669"/>
    <property type="project" value="UniProtKB-KW"/>
</dbReference>
<dbReference type="InterPro" id="IPR004149">
    <property type="entry name" value="Znf_DNAligase_C4"/>
</dbReference>
<dbReference type="EC" id="6.5.1.2" evidence="2 15"/>
<feature type="binding site" evidence="15">
    <location>
        <begin position="43"/>
        <end position="47"/>
    </location>
    <ligand>
        <name>NAD(+)</name>
        <dbReference type="ChEBI" id="CHEBI:57540"/>
    </ligand>
</feature>
<dbReference type="Pfam" id="PF03119">
    <property type="entry name" value="DNA_ligase_ZBD"/>
    <property type="match status" value="1"/>
</dbReference>
<keyword evidence="10 15" id="KW-0520">NAD</keyword>
<evidence type="ECO:0000256" key="16">
    <source>
        <dbReference type="RuleBase" id="RU000618"/>
    </source>
</evidence>
<name>A0A0R1LLL1_9LACO</name>
<evidence type="ECO:0000256" key="5">
    <source>
        <dbReference type="ARBA" id="ARBA00022705"/>
    </source>
</evidence>
<dbReference type="PROSITE" id="PS50172">
    <property type="entry name" value="BRCT"/>
    <property type="match status" value="1"/>
</dbReference>
<dbReference type="PIRSF" id="PIRSF001604">
    <property type="entry name" value="LigA"/>
    <property type="match status" value="1"/>
</dbReference>
<dbReference type="Gene3D" id="6.20.10.30">
    <property type="match status" value="1"/>
</dbReference>
<feature type="binding site" evidence="15">
    <location>
        <position position="419"/>
    </location>
    <ligand>
        <name>Zn(2+)</name>
        <dbReference type="ChEBI" id="CHEBI:29105"/>
    </ligand>
</feature>
<dbReference type="GO" id="GO:0003677">
    <property type="term" value="F:DNA binding"/>
    <property type="evidence" value="ECO:0007669"/>
    <property type="project" value="InterPro"/>
</dbReference>
<dbReference type="InterPro" id="IPR033136">
    <property type="entry name" value="DNA_ligase_CS"/>
</dbReference>
<feature type="binding site" evidence="15">
    <location>
        <position position="422"/>
    </location>
    <ligand>
        <name>Zn(2+)</name>
        <dbReference type="ChEBI" id="CHEBI:29105"/>
    </ligand>
</feature>
<keyword evidence="6 15" id="KW-0479">Metal-binding</keyword>
<feature type="active site" description="N6-AMP-lysine intermediate" evidence="15">
    <location>
        <position position="130"/>
    </location>
</feature>
<feature type="binding site" evidence="15">
    <location>
        <begin position="92"/>
        <end position="93"/>
    </location>
    <ligand>
        <name>NAD(+)</name>
        <dbReference type="ChEBI" id="CHEBI:57540"/>
    </ligand>
</feature>
<dbReference type="EMBL" id="AZDV01000001">
    <property type="protein sequence ID" value="KRK96741.1"/>
    <property type="molecule type" value="Genomic_DNA"/>
</dbReference>
<dbReference type="SUPFAM" id="SSF56091">
    <property type="entry name" value="DNA ligase/mRNA capping enzyme, catalytic domain"/>
    <property type="match status" value="1"/>
</dbReference>
<dbReference type="SUPFAM" id="SSF50249">
    <property type="entry name" value="Nucleic acid-binding proteins"/>
    <property type="match status" value="1"/>
</dbReference>
<dbReference type="GO" id="GO:0046872">
    <property type="term" value="F:metal ion binding"/>
    <property type="evidence" value="ECO:0007669"/>
    <property type="project" value="UniProtKB-KW"/>
</dbReference>
<dbReference type="Gene3D" id="3.30.470.30">
    <property type="entry name" value="DNA ligase/mRNA capping enzyme"/>
    <property type="match status" value="1"/>
</dbReference>
<dbReference type="InterPro" id="IPR001357">
    <property type="entry name" value="BRCT_dom"/>
</dbReference>
<dbReference type="GO" id="GO:0005829">
    <property type="term" value="C:cytosol"/>
    <property type="evidence" value="ECO:0007669"/>
    <property type="project" value="TreeGrafter"/>
</dbReference>
<dbReference type="PANTHER" id="PTHR23389">
    <property type="entry name" value="CHROMOSOME TRANSMISSION FIDELITY FACTOR 18"/>
    <property type="match status" value="1"/>
</dbReference>
<evidence type="ECO:0000313" key="19">
    <source>
        <dbReference type="Proteomes" id="UP000051955"/>
    </source>
</evidence>
<keyword evidence="19" id="KW-1185">Reference proteome</keyword>
<keyword evidence="9 15" id="KW-0460">Magnesium</keyword>
<evidence type="ECO:0000256" key="12">
    <source>
        <dbReference type="ARBA" id="ARBA00023211"/>
    </source>
</evidence>
<feature type="binding site" evidence="15">
    <location>
        <position position="325"/>
    </location>
    <ligand>
        <name>NAD(+)</name>
        <dbReference type="ChEBI" id="CHEBI:57540"/>
    </ligand>
</feature>
<evidence type="ECO:0000256" key="1">
    <source>
        <dbReference type="ARBA" id="ARBA00004067"/>
    </source>
</evidence>
<evidence type="ECO:0000256" key="6">
    <source>
        <dbReference type="ARBA" id="ARBA00022723"/>
    </source>
</evidence>
<dbReference type="InterPro" id="IPR010994">
    <property type="entry name" value="RuvA_2-like"/>
</dbReference>
<reference evidence="18 19" key="1">
    <citation type="journal article" date="2015" name="Genome Announc.">
        <title>Expanding the biotechnology potential of lactobacilli through comparative genomics of 213 strains and associated genera.</title>
        <authorList>
            <person name="Sun Z."/>
            <person name="Harris H.M."/>
            <person name="McCann A."/>
            <person name="Guo C."/>
            <person name="Argimon S."/>
            <person name="Zhang W."/>
            <person name="Yang X."/>
            <person name="Jeffery I.B."/>
            <person name="Cooney J.C."/>
            <person name="Kagawa T.F."/>
            <person name="Liu W."/>
            <person name="Song Y."/>
            <person name="Salvetti E."/>
            <person name="Wrobel A."/>
            <person name="Rasinkangas P."/>
            <person name="Parkhill J."/>
            <person name="Rea M.C."/>
            <person name="O'Sullivan O."/>
            <person name="Ritari J."/>
            <person name="Douillard F.P."/>
            <person name="Paul Ross R."/>
            <person name="Yang R."/>
            <person name="Briner A.E."/>
            <person name="Felis G.E."/>
            <person name="de Vos W.M."/>
            <person name="Barrangou R."/>
            <person name="Klaenhammer T.R."/>
            <person name="Caufield P.W."/>
            <person name="Cui Y."/>
            <person name="Zhang H."/>
            <person name="O'Toole P.W."/>
        </authorList>
    </citation>
    <scope>NUCLEOTIDE SEQUENCE [LARGE SCALE GENOMIC DNA]</scope>
    <source>
        <strain evidence="18 19">DSM 19394</strain>
    </source>
</reference>
<dbReference type="SMART" id="SM00532">
    <property type="entry name" value="LIGANc"/>
    <property type="match status" value="1"/>
</dbReference>
<dbReference type="PROSITE" id="PS01056">
    <property type="entry name" value="DNA_LIGASE_N2"/>
    <property type="match status" value="1"/>
</dbReference>
<sequence>MMTDKPVKDLTQQQAADEAADLRPQLLQWGKQYYDADAPAVEDDVYDRVYARLVALETAFPAIVTPESPTQHVGGTTRGDLPKVNHDIPMLSLGDVFSVDELKEFDARLRKDVAAEDGDETGFDYNCELKIDGLAISLRYENGKFVQGSTRGNGRIGEDITANLATLPSIPKTLSRPLTIDVRGECYMPKQAFLDLNARREAEGEAPFANPRNAAAGSLRQLDVQVTADRKLATFMYNIADYEPLDTRTQSGLLDELAELGFSTNPTYQVAHDMDDVAAYIDQYQAKRADLAYGIDGIVIKANPLPLQRAIGATVKVPRWAIAYKFPPEEVETVVRDIEWTVGRTGIVTPTAAMDPVQLAGSTVARASLHNPDYLAAKDIRLGDTVLLHKAGDIIPEISQFVAAKRPADAQPAEIPEFCPSCGAKLVHLDEEVALRCINPSCPAQLAEGMNHFASRNAMNIDGLGPKIVAQLFDKQLVTDVASLYHLTSEQLLTLDKFGDKSAQNLLTAIDNSRHNSLERLLFGLGIRHVGAKAGRVLAEHFGDVRSLMTADAETIAAIDNIGQTIADSVVTYFGTDQAQALIDRLAAADVNLTYTGGPTVTVTDSQFTDQRVVLTGKLQELTRPEATAWLEARGAKVTGSVSKKTDLLIAGEAAGSKLTKAQALGVPVWNEAQLRAAMAENNG</sequence>
<dbReference type="InterPro" id="IPR041663">
    <property type="entry name" value="DisA/LigA_HHH"/>
</dbReference>
<dbReference type="FunFam" id="3.30.470.30:FF:000001">
    <property type="entry name" value="DNA ligase"/>
    <property type="match status" value="1"/>
</dbReference>
<comment type="function">
    <text evidence="1 15">DNA ligase that catalyzes the formation of phosphodiester linkages between 5'-phosphoryl and 3'-hydroxyl groups in double-stranded DNA using NAD as a coenzyme and as the energy source for the reaction. It is essential for DNA replication and repair of damaged DNA.</text>
</comment>
<gene>
    <name evidence="15" type="primary">ligA</name>
    <name evidence="18" type="ORF">FD25_GL001666</name>
</gene>